<protein>
    <recommendedName>
        <fullName evidence="3">HPt domain-containing protein</fullName>
    </recommendedName>
</protein>
<accession>A0ABR8YFS4</accession>
<evidence type="ECO:0008006" key="3">
    <source>
        <dbReference type="Google" id="ProtNLM"/>
    </source>
</evidence>
<comment type="caution">
    <text evidence="1">The sequence shown here is derived from an EMBL/GenBank/DDBJ whole genome shotgun (WGS) entry which is preliminary data.</text>
</comment>
<dbReference type="Proteomes" id="UP000652763">
    <property type="component" value="Unassembled WGS sequence"/>
</dbReference>
<sequence length="124" mass="13702">MIAVTERPTSQTLVSTRVLRELSEQMGPEICHQFVGNYIEMWDGRFSRLVAAVDTSDFPDAMDVVLSIKISSEMAGAQRLAGLATRAQEMVRSADRCGLASLIEPIQQCGDDTVRHLSQTYPAR</sequence>
<dbReference type="Gene3D" id="1.20.120.160">
    <property type="entry name" value="HPT domain"/>
    <property type="match status" value="1"/>
</dbReference>
<dbReference type="SUPFAM" id="SSF47226">
    <property type="entry name" value="Histidine-containing phosphotransfer domain, HPT domain"/>
    <property type="match status" value="1"/>
</dbReference>
<evidence type="ECO:0000313" key="1">
    <source>
        <dbReference type="EMBL" id="MBD8043072.1"/>
    </source>
</evidence>
<proteinExistence type="predicted"/>
<evidence type="ECO:0000313" key="2">
    <source>
        <dbReference type="Proteomes" id="UP000652763"/>
    </source>
</evidence>
<keyword evidence="2" id="KW-1185">Reference proteome</keyword>
<reference evidence="1 2" key="1">
    <citation type="submission" date="2020-08" db="EMBL/GenBank/DDBJ databases">
        <title>A Genomic Blueprint of the Chicken Gut Microbiome.</title>
        <authorList>
            <person name="Gilroy R."/>
            <person name="Ravi A."/>
            <person name="Getino M."/>
            <person name="Pursley I."/>
            <person name="Horton D.L."/>
            <person name="Alikhan N.-F."/>
            <person name="Baker D."/>
            <person name="Gharbi K."/>
            <person name="Hall N."/>
            <person name="Watson M."/>
            <person name="Adriaenssens E.M."/>
            <person name="Foster-Nyarko E."/>
            <person name="Jarju S."/>
            <person name="Secka A."/>
            <person name="Antonio M."/>
            <person name="Oren A."/>
            <person name="Chaudhuri R."/>
            <person name="La Ragione R.M."/>
            <person name="Hildebrand F."/>
            <person name="Pallen M.J."/>
        </authorList>
    </citation>
    <scope>NUCLEOTIDE SEQUENCE [LARGE SCALE GENOMIC DNA]</scope>
    <source>
        <strain evidence="1 2">Sa2BUA2</strain>
    </source>
</reference>
<dbReference type="EMBL" id="JACSQC010000002">
    <property type="protein sequence ID" value="MBD8043072.1"/>
    <property type="molecule type" value="Genomic_DNA"/>
</dbReference>
<dbReference type="InterPro" id="IPR036641">
    <property type="entry name" value="HPT_dom_sf"/>
</dbReference>
<name>A0ABR8YFS4_9MICC</name>
<dbReference type="RefSeq" id="WP_191746017.1">
    <property type="nucleotide sequence ID" value="NZ_JACSQC010000002.1"/>
</dbReference>
<gene>
    <name evidence="1" type="ORF">H9638_04520</name>
</gene>
<organism evidence="1 2">
    <name type="scientific">Arthrobacter pullicola</name>
    <dbReference type="NCBI Taxonomy" id="2762224"/>
    <lineage>
        <taxon>Bacteria</taxon>
        <taxon>Bacillati</taxon>
        <taxon>Actinomycetota</taxon>
        <taxon>Actinomycetes</taxon>
        <taxon>Micrococcales</taxon>
        <taxon>Micrococcaceae</taxon>
        <taxon>Arthrobacter</taxon>
    </lineage>
</organism>